<dbReference type="GO" id="GO:0003844">
    <property type="term" value="F:1,4-alpha-glucan branching enzyme activity"/>
    <property type="evidence" value="ECO:0007669"/>
    <property type="project" value="UniProtKB-EC"/>
</dbReference>
<evidence type="ECO:0000256" key="2">
    <source>
        <dbReference type="ARBA" id="ARBA00022676"/>
    </source>
</evidence>
<gene>
    <name evidence="5" type="primary">glgB_3</name>
    <name evidence="4" type="ORF">CYJ34_03580</name>
    <name evidence="5" type="ORF">NCTC9810_00506</name>
</gene>
<evidence type="ECO:0000313" key="5">
    <source>
        <dbReference type="EMBL" id="SUU92185.1"/>
    </source>
</evidence>
<dbReference type="Gene3D" id="3.20.20.80">
    <property type="entry name" value="Glycosidases"/>
    <property type="match status" value="1"/>
</dbReference>
<dbReference type="InterPro" id="IPR017853">
    <property type="entry name" value="GH"/>
</dbReference>
<keyword evidence="5" id="KW-0808">Transferase</keyword>
<evidence type="ECO:0000259" key="3">
    <source>
        <dbReference type="Pfam" id="PF02922"/>
    </source>
</evidence>
<dbReference type="CDD" id="cd02855">
    <property type="entry name" value="E_set_GBE_prok_N"/>
    <property type="match status" value="1"/>
</dbReference>
<accession>A0A2I1M9S6</accession>
<dbReference type="EC" id="2.4.1.18" evidence="5"/>
<dbReference type="GO" id="GO:0005737">
    <property type="term" value="C:cytoplasm"/>
    <property type="evidence" value="ECO:0007669"/>
    <property type="project" value="TreeGrafter"/>
</dbReference>
<comment type="function">
    <text evidence="1">Catalyzes the formation of the alpha-1,6-glucosidic linkages in glycogen by scission of a 1,4-alpha-linked oligosaccharide from growing alpha-1,4-glucan chains and the subsequent attachment of the oligosaccharide to the alpha-1,6 position.</text>
</comment>
<dbReference type="PANTHER" id="PTHR43651:SF3">
    <property type="entry name" value="1,4-ALPHA-GLUCAN-BRANCHING ENZYME"/>
    <property type="match status" value="1"/>
</dbReference>
<reference evidence="4 6" key="1">
    <citation type="submission" date="2017-12" db="EMBL/GenBank/DDBJ databases">
        <title>Phylogenetic diversity of female urinary microbiome.</title>
        <authorList>
            <person name="Thomas-White K."/>
            <person name="Wolfe A.J."/>
        </authorList>
    </citation>
    <scope>NUCLEOTIDE SEQUENCE [LARGE SCALE GENOMIC DNA]</scope>
    <source>
        <strain evidence="4 6">UMB0119</strain>
    </source>
</reference>
<keyword evidence="6" id="KW-1185">Reference proteome</keyword>
<dbReference type="InterPro" id="IPR013780">
    <property type="entry name" value="Glyco_hydro_b"/>
</dbReference>
<dbReference type="OrthoDB" id="9805159at2"/>
<dbReference type="SUPFAM" id="SSF81296">
    <property type="entry name" value="E set domains"/>
    <property type="match status" value="1"/>
</dbReference>
<dbReference type="InterPro" id="IPR044143">
    <property type="entry name" value="GlgB_N_E_set_prok"/>
</dbReference>
<evidence type="ECO:0000313" key="7">
    <source>
        <dbReference type="Proteomes" id="UP000255124"/>
    </source>
</evidence>
<dbReference type="Gene3D" id="2.60.40.1180">
    <property type="entry name" value="Golgi alpha-mannosidase II"/>
    <property type="match status" value="1"/>
</dbReference>
<dbReference type="EMBL" id="PKGS01000002">
    <property type="protein sequence ID" value="PKZ16880.1"/>
    <property type="molecule type" value="Genomic_DNA"/>
</dbReference>
<dbReference type="InterPro" id="IPR014756">
    <property type="entry name" value="Ig_E-set"/>
</dbReference>
<evidence type="ECO:0000256" key="1">
    <source>
        <dbReference type="ARBA" id="ARBA00002953"/>
    </source>
</evidence>
<dbReference type="InterPro" id="IPR013783">
    <property type="entry name" value="Ig-like_fold"/>
</dbReference>
<dbReference type="EMBL" id="UFTA01000002">
    <property type="protein sequence ID" value="SUU92185.1"/>
    <property type="molecule type" value="Genomic_DNA"/>
</dbReference>
<dbReference type="InterPro" id="IPR004193">
    <property type="entry name" value="Glyco_hydro_13_N"/>
</dbReference>
<dbReference type="GO" id="GO:0005978">
    <property type="term" value="P:glycogen biosynthetic process"/>
    <property type="evidence" value="ECO:0007669"/>
    <property type="project" value="InterPro"/>
</dbReference>
<dbReference type="Gene3D" id="2.60.40.10">
    <property type="entry name" value="Immunoglobulins"/>
    <property type="match status" value="1"/>
</dbReference>
<dbReference type="GO" id="GO:0004553">
    <property type="term" value="F:hydrolase activity, hydrolyzing O-glycosyl compounds"/>
    <property type="evidence" value="ECO:0007669"/>
    <property type="project" value="InterPro"/>
</dbReference>
<name>A0A2I1M9S6_9FIRM</name>
<feature type="domain" description="Glycoside hydrolase family 13 N-terminal" evidence="3">
    <location>
        <begin position="18"/>
        <end position="93"/>
    </location>
</feature>
<proteinExistence type="predicted"/>
<dbReference type="Pfam" id="PF02922">
    <property type="entry name" value="CBM_48"/>
    <property type="match status" value="1"/>
</dbReference>
<evidence type="ECO:0000313" key="6">
    <source>
        <dbReference type="Proteomes" id="UP000234335"/>
    </source>
</evidence>
<organism evidence="4 6">
    <name type="scientific">Anaerococcus octavius</name>
    <dbReference type="NCBI Taxonomy" id="54007"/>
    <lineage>
        <taxon>Bacteria</taxon>
        <taxon>Bacillati</taxon>
        <taxon>Bacillota</taxon>
        <taxon>Tissierellia</taxon>
        <taxon>Tissierellales</taxon>
        <taxon>Peptoniphilaceae</taxon>
        <taxon>Anaerococcus</taxon>
    </lineage>
</organism>
<reference evidence="5 7" key="2">
    <citation type="submission" date="2018-06" db="EMBL/GenBank/DDBJ databases">
        <authorList>
            <consortium name="Pathogen Informatics"/>
            <person name="Doyle S."/>
        </authorList>
    </citation>
    <scope>NUCLEOTIDE SEQUENCE [LARGE SCALE GENOMIC DNA]</scope>
    <source>
        <strain evidence="5 7">NCTC9810</strain>
    </source>
</reference>
<keyword evidence="2 5" id="KW-0328">Glycosyltransferase</keyword>
<dbReference type="PIRSF" id="PIRSF000463">
    <property type="entry name" value="GlgB"/>
    <property type="match status" value="1"/>
</dbReference>
<dbReference type="PANTHER" id="PTHR43651">
    <property type="entry name" value="1,4-ALPHA-GLUCAN-BRANCHING ENZYME"/>
    <property type="match status" value="1"/>
</dbReference>
<dbReference type="AlphaFoldDB" id="A0A2I1M9S6"/>
<dbReference type="Proteomes" id="UP000234335">
    <property type="component" value="Unassembled WGS sequence"/>
</dbReference>
<dbReference type="RefSeq" id="WP_101539979.1">
    <property type="nucleotide sequence ID" value="NZ_PKGS01000002.1"/>
</dbReference>
<protein>
    <submittedName>
        <fullName evidence="5">1,4-alpha-glucan branching enzyme GlgB</fullName>
        <ecNumber evidence="5">2.4.1.18</ecNumber>
    </submittedName>
    <submittedName>
        <fullName evidence="4">Glycogen-branching enzyme</fullName>
    </submittedName>
</protein>
<sequence>MDSKLFIKGKASDAYNFFGNHSKEKGYIFRVFAKEAVKVEIIGDFNDWQGQNLRKYSSGVFSTTIKNAREDDRYQYIITSKNGVKTKKIDPFAQKVSLEENSSLVGGDSYKFNNKKTKKTPNNIYQVHLGSLLKDKEFTFDKLIDHCIKNNFDYISFMPLTEYKNYKSYGYKTSNFLAFSTRYKDSKEFKNFVDKAHAKNIGILAELDLYEFDESSYFLENFDGTSLYNYDYDDIKYNYYGAMNFDPSKNSSRSFLLSVVNFWLKEYNLDGIVLANIENAIYWQGQKDRGINKEWISLISKIIEIIHKNKALALASYNGICDLDFDLDYIYDLSFRQILRIMQKSPFERNNYRINIQNLIINDTSKKILGFSFVDSFLDEASLAMKIYGNEKISQLKTLMTFLYSIDSSKMIFMGDELASFDTFSVFEKTTLDTTTNESKVFNKYFKNLTNLYKNENALSNKDSSSKLLDLEGYSIYGFIRECKNDKLLVLINFTDLEYKIKSPYNLEELINTEDLIYDGNGNINGKVNKNDFIKIMPFGSAIFRIK</sequence>
<dbReference type="SUPFAM" id="SSF51445">
    <property type="entry name" value="(Trans)glycosidases"/>
    <property type="match status" value="1"/>
</dbReference>
<evidence type="ECO:0000313" key="4">
    <source>
        <dbReference type="EMBL" id="PKZ16880.1"/>
    </source>
</evidence>
<dbReference type="InterPro" id="IPR037439">
    <property type="entry name" value="Branching_enzy"/>
</dbReference>
<dbReference type="SUPFAM" id="SSF51011">
    <property type="entry name" value="Glycosyl hydrolase domain"/>
    <property type="match status" value="1"/>
</dbReference>
<dbReference type="Proteomes" id="UP000255124">
    <property type="component" value="Unassembled WGS sequence"/>
</dbReference>